<dbReference type="HOGENOM" id="CLU_143816_0_0_1"/>
<name>A0A072VK86_MEDTR</name>
<accession>A0A072VK86</accession>
<organism evidence="1 4">
    <name type="scientific">Medicago truncatula</name>
    <name type="common">Barrel medic</name>
    <name type="synonym">Medicago tribuloides</name>
    <dbReference type="NCBI Taxonomy" id="3880"/>
    <lineage>
        <taxon>Eukaryota</taxon>
        <taxon>Viridiplantae</taxon>
        <taxon>Streptophyta</taxon>
        <taxon>Embryophyta</taxon>
        <taxon>Tracheophyta</taxon>
        <taxon>Spermatophyta</taxon>
        <taxon>Magnoliopsida</taxon>
        <taxon>eudicotyledons</taxon>
        <taxon>Gunneridae</taxon>
        <taxon>Pentapetalae</taxon>
        <taxon>rosids</taxon>
        <taxon>fabids</taxon>
        <taxon>Fabales</taxon>
        <taxon>Fabaceae</taxon>
        <taxon>Papilionoideae</taxon>
        <taxon>50 kb inversion clade</taxon>
        <taxon>NPAAA clade</taxon>
        <taxon>Hologalegina</taxon>
        <taxon>IRL clade</taxon>
        <taxon>Trifolieae</taxon>
        <taxon>Medicago</taxon>
    </lineage>
</organism>
<dbReference type="EMBL" id="PSQE01000001">
    <property type="protein sequence ID" value="RHN79566.1"/>
    <property type="molecule type" value="Genomic_DNA"/>
</dbReference>
<reference evidence="2" key="4">
    <citation type="journal article" date="2018" name="Nat. Plants">
        <title>Whole-genome landscape of Medicago truncatula symbiotic genes.</title>
        <authorList>
            <person name="Pecrix Y."/>
            <person name="Gamas P."/>
            <person name="Carrere S."/>
        </authorList>
    </citation>
    <scope>NUCLEOTIDE SEQUENCE</scope>
    <source>
        <tissue evidence="2">Leaves</tissue>
    </source>
</reference>
<dbReference type="Gramene" id="rna3377">
    <property type="protein sequence ID" value="RHN79566.1"/>
    <property type="gene ID" value="gene3377"/>
</dbReference>
<dbReference type="AlphaFoldDB" id="A0A072VK86"/>
<protein>
    <submittedName>
        <fullName evidence="1 3">Uncharacterized protein</fullName>
    </submittedName>
</protein>
<dbReference type="Proteomes" id="UP000002051">
    <property type="component" value="Unassembled WGS sequence"/>
</dbReference>
<evidence type="ECO:0000313" key="1">
    <source>
        <dbReference type="EMBL" id="KEH42041.1"/>
    </source>
</evidence>
<reference evidence="1 4" key="1">
    <citation type="journal article" date="2011" name="Nature">
        <title>The Medicago genome provides insight into the evolution of rhizobial symbioses.</title>
        <authorList>
            <person name="Young N.D."/>
            <person name="Debelle F."/>
            <person name="Oldroyd G.E."/>
            <person name="Geurts R."/>
            <person name="Cannon S.B."/>
            <person name="Udvardi M.K."/>
            <person name="Benedito V.A."/>
            <person name="Mayer K.F."/>
            <person name="Gouzy J."/>
            <person name="Schoof H."/>
            <person name="Van de Peer Y."/>
            <person name="Proost S."/>
            <person name="Cook D.R."/>
            <person name="Meyers B.C."/>
            <person name="Spannagl M."/>
            <person name="Cheung F."/>
            <person name="De Mita S."/>
            <person name="Krishnakumar V."/>
            <person name="Gundlach H."/>
            <person name="Zhou S."/>
            <person name="Mudge J."/>
            <person name="Bharti A.K."/>
            <person name="Murray J.D."/>
            <person name="Naoumkina M.A."/>
            <person name="Rosen B."/>
            <person name="Silverstein K.A."/>
            <person name="Tang H."/>
            <person name="Rombauts S."/>
            <person name="Zhao P.X."/>
            <person name="Zhou P."/>
            <person name="Barbe V."/>
            <person name="Bardou P."/>
            <person name="Bechner M."/>
            <person name="Bellec A."/>
            <person name="Berger A."/>
            <person name="Berges H."/>
            <person name="Bidwell S."/>
            <person name="Bisseling T."/>
            <person name="Choisne N."/>
            <person name="Couloux A."/>
            <person name="Denny R."/>
            <person name="Deshpande S."/>
            <person name="Dai X."/>
            <person name="Doyle J.J."/>
            <person name="Dudez A.M."/>
            <person name="Farmer A.D."/>
            <person name="Fouteau S."/>
            <person name="Franken C."/>
            <person name="Gibelin C."/>
            <person name="Gish J."/>
            <person name="Goldstein S."/>
            <person name="Gonzalez A.J."/>
            <person name="Green P.J."/>
            <person name="Hallab A."/>
            <person name="Hartog M."/>
            <person name="Hua A."/>
            <person name="Humphray S.J."/>
            <person name="Jeong D.H."/>
            <person name="Jing Y."/>
            <person name="Jocker A."/>
            <person name="Kenton S.M."/>
            <person name="Kim D.J."/>
            <person name="Klee K."/>
            <person name="Lai H."/>
            <person name="Lang C."/>
            <person name="Lin S."/>
            <person name="Macmil S.L."/>
            <person name="Magdelenat G."/>
            <person name="Matthews L."/>
            <person name="McCorrison J."/>
            <person name="Monaghan E.L."/>
            <person name="Mun J.H."/>
            <person name="Najar F.Z."/>
            <person name="Nicholson C."/>
            <person name="Noirot C."/>
            <person name="O'Bleness M."/>
            <person name="Paule C.R."/>
            <person name="Poulain J."/>
            <person name="Prion F."/>
            <person name="Qin B."/>
            <person name="Qu C."/>
            <person name="Retzel E.F."/>
            <person name="Riddle C."/>
            <person name="Sallet E."/>
            <person name="Samain S."/>
            <person name="Samson N."/>
            <person name="Sanders I."/>
            <person name="Saurat O."/>
            <person name="Scarpelli C."/>
            <person name="Schiex T."/>
            <person name="Segurens B."/>
            <person name="Severin A.J."/>
            <person name="Sherrier D.J."/>
            <person name="Shi R."/>
            <person name="Sims S."/>
            <person name="Singer S.R."/>
            <person name="Sinharoy S."/>
            <person name="Sterck L."/>
            <person name="Viollet A."/>
            <person name="Wang B.B."/>
            <person name="Wang K."/>
            <person name="Wang M."/>
            <person name="Wang X."/>
            <person name="Warfsmann J."/>
            <person name="Weissenbach J."/>
            <person name="White D.D."/>
            <person name="White J.D."/>
            <person name="Wiley G.B."/>
            <person name="Wincker P."/>
            <person name="Xing Y."/>
            <person name="Yang L."/>
            <person name="Yao Z."/>
            <person name="Ying F."/>
            <person name="Zhai J."/>
            <person name="Zhou L."/>
            <person name="Zuber A."/>
            <person name="Denarie J."/>
            <person name="Dixon R.A."/>
            <person name="May G.D."/>
            <person name="Schwartz D.C."/>
            <person name="Rogers J."/>
            <person name="Quetier F."/>
            <person name="Town C.D."/>
            <person name="Roe B.A."/>
        </authorList>
    </citation>
    <scope>NUCLEOTIDE SEQUENCE [LARGE SCALE GENOMIC DNA]</scope>
    <source>
        <strain evidence="1">A17</strain>
        <strain evidence="3 4">cv. Jemalong A17</strain>
    </source>
</reference>
<keyword evidence="4" id="KW-1185">Reference proteome</keyword>
<gene>
    <name evidence="1" type="ordered locus">MTR_1g060240</name>
    <name evidence="2" type="ORF">MtrunA17_Chr1g0178761</name>
</gene>
<sequence>MTSEEQRGVSQDFGMEEDDDDLFEIDLEAVNCIPPLPYNYWESNYFISTGEALLANCLLPISHISSAVPACNNAVSFGENTNVFVITEPKPLGEYLRLPFLGDFGFIGEKMKAKFHFQFQA</sequence>
<evidence type="ECO:0000313" key="2">
    <source>
        <dbReference type="EMBL" id="RHN79566.1"/>
    </source>
</evidence>
<evidence type="ECO:0000313" key="3">
    <source>
        <dbReference type="EnsemblPlants" id="KEH42041"/>
    </source>
</evidence>
<reference evidence="3" key="3">
    <citation type="submission" date="2015-04" db="UniProtKB">
        <authorList>
            <consortium name="EnsemblPlants"/>
        </authorList>
    </citation>
    <scope>IDENTIFICATION</scope>
    <source>
        <strain evidence="3">cv. Jemalong A17</strain>
    </source>
</reference>
<reference evidence="1 4" key="2">
    <citation type="journal article" date="2014" name="BMC Genomics">
        <title>An improved genome release (version Mt4.0) for the model legume Medicago truncatula.</title>
        <authorList>
            <person name="Tang H."/>
            <person name="Krishnakumar V."/>
            <person name="Bidwell S."/>
            <person name="Rosen B."/>
            <person name="Chan A."/>
            <person name="Zhou S."/>
            <person name="Gentzbittel L."/>
            <person name="Childs K.L."/>
            <person name="Yandell M."/>
            <person name="Gundlach H."/>
            <person name="Mayer K.F."/>
            <person name="Schwartz D.C."/>
            <person name="Town C.D."/>
        </authorList>
    </citation>
    <scope>GENOME REANNOTATION</scope>
    <source>
        <strain evidence="1">A17</strain>
        <strain evidence="3 4">cv. Jemalong A17</strain>
    </source>
</reference>
<proteinExistence type="predicted"/>
<dbReference type="Proteomes" id="UP000265566">
    <property type="component" value="Chromosome 1"/>
</dbReference>
<dbReference type="EMBL" id="CM001217">
    <property type="protein sequence ID" value="KEH42041.1"/>
    <property type="molecule type" value="Genomic_DNA"/>
</dbReference>
<dbReference type="EnsemblPlants" id="KEH42041">
    <property type="protein sequence ID" value="KEH42041"/>
    <property type="gene ID" value="MTR_1g060240"/>
</dbReference>
<evidence type="ECO:0000313" key="4">
    <source>
        <dbReference type="Proteomes" id="UP000002051"/>
    </source>
</evidence>